<accession>A0A7G9GF79</accession>
<protein>
    <submittedName>
        <fullName evidence="6">DNA mismatch repair protein MutS</fullName>
    </submittedName>
</protein>
<keyword evidence="4" id="KW-1133">Transmembrane helix</keyword>
<evidence type="ECO:0000256" key="3">
    <source>
        <dbReference type="ARBA" id="ARBA00023125"/>
    </source>
</evidence>
<evidence type="ECO:0000256" key="1">
    <source>
        <dbReference type="ARBA" id="ARBA00022741"/>
    </source>
</evidence>
<name>A0A7G9GF79_9FIRM</name>
<dbReference type="GO" id="GO:0006298">
    <property type="term" value="P:mismatch repair"/>
    <property type="evidence" value="ECO:0007669"/>
    <property type="project" value="InterPro"/>
</dbReference>
<dbReference type="Pfam" id="PF00488">
    <property type="entry name" value="MutS_V"/>
    <property type="match status" value="1"/>
</dbReference>
<evidence type="ECO:0000256" key="2">
    <source>
        <dbReference type="ARBA" id="ARBA00022840"/>
    </source>
</evidence>
<dbReference type="Proteomes" id="UP000515860">
    <property type="component" value="Chromosome"/>
</dbReference>
<dbReference type="SMART" id="SM00534">
    <property type="entry name" value="MUTSac"/>
    <property type="match status" value="1"/>
</dbReference>
<dbReference type="RefSeq" id="WP_118642660.1">
    <property type="nucleotide sequence ID" value="NZ_CP060635.1"/>
</dbReference>
<dbReference type="KEGG" id="whj:H9Q79_04010"/>
<organism evidence="6 7">
    <name type="scientific">Wansuia hejianensis</name>
    <dbReference type="NCBI Taxonomy" id="2763667"/>
    <lineage>
        <taxon>Bacteria</taxon>
        <taxon>Bacillati</taxon>
        <taxon>Bacillota</taxon>
        <taxon>Clostridia</taxon>
        <taxon>Lachnospirales</taxon>
        <taxon>Lachnospiraceae</taxon>
        <taxon>Wansuia</taxon>
    </lineage>
</organism>
<dbReference type="AlphaFoldDB" id="A0A7G9GF79"/>
<feature type="transmembrane region" description="Helical" evidence="4">
    <location>
        <begin position="6"/>
        <end position="26"/>
    </location>
</feature>
<evidence type="ECO:0000256" key="4">
    <source>
        <dbReference type="SAM" id="Phobius"/>
    </source>
</evidence>
<dbReference type="InterPro" id="IPR027417">
    <property type="entry name" value="P-loop_NTPase"/>
</dbReference>
<keyword evidence="4" id="KW-0812">Transmembrane</keyword>
<dbReference type="PANTHER" id="PTHR11361:SF152">
    <property type="entry name" value="DNA MISMATCH REPAIR PROTEIN"/>
    <property type="match status" value="1"/>
</dbReference>
<dbReference type="InterPro" id="IPR045076">
    <property type="entry name" value="MutS"/>
</dbReference>
<keyword evidence="1" id="KW-0547">Nucleotide-binding</keyword>
<proteinExistence type="predicted"/>
<dbReference type="SUPFAM" id="SSF52540">
    <property type="entry name" value="P-loop containing nucleoside triphosphate hydrolases"/>
    <property type="match status" value="1"/>
</dbReference>
<dbReference type="GO" id="GO:0005524">
    <property type="term" value="F:ATP binding"/>
    <property type="evidence" value="ECO:0007669"/>
    <property type="project" value="UniProtKB-KW"/>
</dbReference>
<dbReference type="GO" id="GO:0005829">
    <property type="term" value="C:cytosol"/>
    <property type="evidence" value="ECO:0007669"/>
    <property type="project" value="TreeGrafter"/>
</dbReference>
<feature type="transmembrane region" description="Helical" evidence="4">
    <location>
        <begin position="170"/>
        <end position="201"/>
    </location>
</feature>
<keyword evidence="7" id="KW-1185">Reference proteome</keyword>
<dbReference type="PANTHER" id="PTHR11361">
    <property type="entry name" value="DNA MISMATCH REPAIR PROTEIN MUTS FAMILY MEMBER"/>
    <property type="match status" value="1"/>
</dbReference>
<dbReference type="InterPro" id="IPR000432">
    <property type="entry name" value="DNA_mismatch_repair_MutS_C"/>
</dbReference>
<dbReference type="Gene3D" id="3.40.50.300">
    <property type="entry name" value="P-loop containing nucleotide triphosphate hydrolases"/>
    <property type="match status" value="1"/>
</dbReference>
<evidence type="ECO:0000259" key="5">
    <source>
        <dbReference type="SMART" id="SM00534"/>
    </source>
</evidence>
<evidence type="ECO:0000313" key="7">
    <source>
        <dbReference type="Proteomes" id="UP000515860"/>
    </source>
</evidence>
<dbReference type="EMBL" id="CP060635">
    <property type="protein sequence ID" value="QNM09461.1"/>
    <property type="molecule type" value="Genomic_DNA"/>
</dbReference>
<keyword evidence="3" id="KW-0238">DNA-binding</keyword>
<keyword evidence="2" id="KW-0067">ATP-binding</keyword>
<dbReference type="GO" id="GO:0140664">
    <property type="term" value="F:ATP-dependent DNA damage sensor activity"/>
    <property type="evidence" value="ECO:0007669"/>
    <property type="project" value="InterPro"/>
</dbReference>
<keyword evidence="4" id="KW-0472">Membrane</keyword>
<dbReference type="GO" id="GO:0030983">
    <property type="term" value="F:mismatched DNA binding"/>
    <property type="evidence" value="ECO:0007669"/>
    <property type="project" value="InterPro"/>
</dbReference>
<reference evidence="6 7" key="1">
    <citation type="submission" date="2020-08" db="EMBL/GenBank/DDBJ databases">
        <authorList>
            <person name="Liu C."/>
            <person name="Sun Q."/>
        </authorList>
    </citation>
    <scope>NUCLEOTIDE SEQUENCE [LARGE SCALE GENOMIC DNA]</scope>
    <source>
        <strain evidence="6 7">NSJ-29</strain>
    </source>
</reference>
<evidence type="ECO:0000313" key="6">
    <source>
        <dbReference type="EMBL" id="QNM09461.1"/>
    </source>
</evidence>
<gene>
    <name evidence="6" type="ORF">H9Q79_04010</name>
</gene>
<sequence>MTVTPEDLGVLAAIGILILAFVVIALRERSRQKSFFRNKIRRDWGKPPEGEWTAEELDSISHYTRRRSEGRFQIDDITWNDLDMDEVFLQMNHTVSSCGEDYLYSMLRLPEFNPEVLDERNRLAEFFRTREKEREQVQMMLRIIDKRKGYSVSDYIDALSSVPHKSIVKYVLMAVASLVSIIMFFISPLAAVFLLILTMAVNGITHYRESQEIEKYLSCLSCVLRILKASEEISKCRIPEIGGYAERIRSSASGLQKIRRKCVTLVSAKGVDLGFAAIMSYLNNFFMLDFIQFYSVLKDLQGRQRDIDSLLENIGILDSAMAVASFREYLPIWCRPEFTPGPAVSLKADNLYHPLISSPVANSIAAEGGVLLTGSNASGKSTFLKTVAINAILAQSIDTCMATEYSCAMVKTMTSMALRDDVQSGESYYIVEIKSLKRILSEIRKGEPILCIIDEVLRGTNTIERIAASSRILASLHETNVLPFAATHDIELTYILEDVYHNYHFEEEITDRDINFNYLLKKGRAVSRNAITLLEFIGYDKKIVSEARAAAADFEAAGVWKRLGPPVPLS</sequence>
<feature type="domain" description="DNA mismatch repair proteins mutS family" evidence="5">
    <location>
        <begin position="367"/>
        <end position="552"/>
    </location>
</feature>